<protein>
    <submittedName>
        <fullName evidence="1">Uncharacterized protein</fullName>
    </submittedName>
</protein>
<reference evidence="1 2" key="1">
    <citation type="submission" date="2016-10" db="EMBL/GenBank/DDBJ databases">
        <authorList>
            <person name="de Groot N.N."/>
        </authorList>
    </citation>
    <scope>NUCLEOTIDE SEQUENCE [LARGE SCALE GENOMIC DNA]</scope>
    <source>
        <strain evidence="1 2">CGMCC 1.11030</strain>
    </source>
</reference>
<dbReference type="AlphaFoldDB" id="A0A1I3CJX4"/>
<evidence type="ECO:0000313" key="2">
    <source>
        <dbReference type="Proteomes" id="UP000199377"/>
    </source>
</evidence>
<dbReference type="STRING" id="1114924.SAMN05216258_10234"/>
<gene>
    <name evidence="1" type="ORF">SAMN05216258_10234</name>
</gene>
<proteinExistence type="predicted"/>
<evidence type="ECO:0000313" key="1">
    <source>
        <dbReference type="EMBL" id="SFH74623.1"/>
    </source>
</evidence>
<keyword evidence="2" id="KW-1185">Reference proteome</keyword>
<dbReference type="OrthoDB" id="9846943at2"/>
<accession>A0A1I3CJX4</accession>
<dbReference type="RefSeq" id="WP_092857771.1">
    <property type="nucleotide sequence ID" value="NZ_FOQH01000002.1"/>
</dbReference>
<name>A0A1I3CJX4_9RHOB</name>
<dbReference type="EMBL" id="FOQH01000002">
    <property type="protein sequence ID" value="SFH74623.1"/>
    <property type="molecule type" value="Genomic_DNA"/>
</dbReference>
<organism evidence="1 2">
    <name type="scientific">Albimonas pacifica</name>
    <dbReference type="NCBI Taxonomy" id="1114924"/>
    <lineage>
        <taxon>Bacteria</taxon>
        <taxon>Pseudomonadati</taxon>
        <taxon>Pseudomonadota</taxon>
        <taxon>Alphaproteobacteria</taxon>
        <taxon>Rhodobacterales</taxon>
        <taxon>Paracoccaceae</taxon>
        <taxon>Albimonas</taxon>
    </lineage>
</organism>
<dbReference type="Proteomes" id="UP000199377">
    <property type="component" value="Unassembled WGS sequence"/>
</dbReference>
<sequence length="350" mass="38125">MKAAVAGQDAPRWRRIVDAATPVLYAEDAPRAAVEKELRRMDDFAAAGPKGAARPEFRIMHDLARWRLSGEYAPGYESLNEARLQFWHLEKFCPVLDFQKRVLEATVADYPGAEGPAKFLSIYRGVTGPVDPRFDDVTRDIVIFRRPGATLTVIAFSGLQGMISGVGFTMYDRAVTQKLGANLIVVRDLNRLFYLGGLRCFGPLEQSIEGLRGVLAEFAGTRIVAAGGSAGVFGALLMSPALGIRHVVASSGPTSLDIGLNEGDRQRYMAVKEAHERGEAAYPDLVADVVASDIERIEFFVGGDHDYDLRQMRNIEAKCPAVRPHVVAGEASHSVLDKVIADGSYLAAFD</sequence>